<keyword evidence="2" id="KW-1185">Reference proteome</keyword>
<gene>
    <name evidence="1" type="ORF">SAMN05444972_11256</name>
</gene>
<dbReference type="AlphaFoldDB" id="A0A1I6TZN3"/>
<evidence type="ECO:0008006" key="3">
    <source>
        <dbReference type="Google" id="ProtNLM"/>
    </source>
</evidence>
<organism evidence="1 2">
    <name type="scientific">Marininema halotolerans</name>
    <dbReference type="NCBI Taxonomy" id="1155944"/>
    <lineage>
        <taxon>Bacteria</taxon>
        <taxon>Bacillati</taxon>
        <taxon>Bacillota</taxon>
        <taxon>Bacilli</taxon>
        <taxon>Bacillales</taxon>
        <taxon>Thermoactinomycetaceae</taxon>
        <taxon>Marininema</taxon>
    </lineage>
</organism>
<evidence type="ECO:0000313" key="1">
    <source>
        <dbReference type="EMBL" id="SFS94676.1"/>
    </source>
</evidence>
<proteinExistence type="predicted"/>
<accession>A0A1I6TZN3</accession>
<dbReference type="Pfam" id="PF10673">
    <property type="entry name" value="DUF2487"/>
    <property type="match status" value="1"/>
</dbReference>
<dbReference type="RefSeq" id="WP_091838662.1">
    <property type="nucleotide sequence ID" value="NZ_FPAA01000012.1"/>
</dbReference>
<evidence type="ECO:0000313" key="2">
    <source>
        <dbReference type="Proteomes" id="UP000198660"/>
    </source>
</evidence>
<reference evidence="2" key="1">
    <citation type="submission" date="2016-10" db="EMBL/GenBank/DDBJ databases">
        <authorList>
            <person name="Varghese N."/>
            <person name="Submissions S."/>
        </authorList>
    </citation>
    <scope>NUCLEOTIDE SEQUENCE [LARGE SCALE GENOMIC DNA]</scope>
    <source>
        <strain evidence="2">DSM 45789</strain>
    </source>
</reference>
<sequence>MRLTKLAQDEWLRSAPFVDTLLIPVYRIGMTDKNPDLDEAKFTEKIARGVEQELTGRLLLMPAVPYGAEKNVFLHYVNDVIRQFSSSGFHYCFVIGRDSIFSNGLALNHGGCGWIPIHSGASSESDDGVTKVVEGIIGMWDSVQGNDGREFGKK</sequence>
<dbReference type="Proteomes" id="UP000198660">
    <property type="component" value="Unassembled WGS sequence"/>
</dbReference>
<name>A0A1I6TZN3_9BACL</name>
<dbReference type="EMBL" id="FPAA01000012">
    <property type="protein sequence ID" value="SFS94676.1"/>
    <property type="molecule type" value="Genomic_DNA"/>
</dbReference>
<dbReference type="InterPro" id="IPR019615">
    <property type="entry name" value="DUF2487"/>
</dbReference>
<dbReference type="OrthoDB" id="2678750at2"/>
<protein>
    <recommendedName>
        <fullName evidence="3">DUF2487 domain-containing protein</fullName>
    </recommendedName>
</protein>